<keyword evidence="2" id="KW-0472">Membrane</keyword>
<reference evidence="3 4" key="1">
    <citation type="journal article" date="2016" name="Nat. Commun.">
        <title>Thousands of microbial genomes shed light on interconnected biogeochemical processes in an aquifer system.</title>
        <authorList>
            <person name="Anantharaman K."/>
            <person name="Brown C.T."/>
            <person name="Hug L.A."/>
            <person name="Sharon I."/>
            <person name="Castelle C.J."/>
            <person name="Probst A.J."/>
            <person name="Thomas B.C."/>
            <person name="Singh A."/>
            <person name="Wilkins M.J."/>
            <person name="Karaoz U."/>
            <person name="Brodie E.L."/>
            <person name="Williams K.H."/>
            <person name="Hubbard S.S."/>
            <person name="Banfield J.F."/>
        </authorList>
    </citation>
    <scope>NUCLEOTIDE SEQUENCE [LARGE SCALE GENOMIC DNA]</scope>
</reference>
<comment type="caution">
    <text evidence="3">The sequence shown here is derived from an EMBL/GenBank/DDBJ whole genome shotgun (WGS) entry which is preliminary data.</text>
</comment>
<protein>
    <submittedName>
        <fullName evidence="3">Uncharacterized protein</fullName>
    </submittedName>
</protein>
<evidence type="ECO:0000313" key="3">
    <source>
        <dbReference type="EMBL" id="OGD79094.1"/>
    </source>
</evidence>
<evidence type="ECO:0000256" key="1">
    <source>
        <dbReference type="SAM" id="MobiDB-lite"/>
    </source>
</evidence>
<name>A0A1F5FHS5_9BACT</name>
<gene>
    <name evidence="3" type="ORF">A2368_00815</name>
</gene>
<feature type="region of interest" description="Disordered" evidence="1">
    <location>
        <begin position="1"/>
        <end position="25"/>
    </location>
</feature>
<evidence type="ECO:0000256" key="2">
    <source>
        <dbReference type="SAM" id="Phobius"/>
    </source>
</evidence>
<dbReference type="EMBL" id="MFAM01000026">
    <property type="protein sequence ID" value="OGD79094.1"/>
    <property type="molecule type" value="Genomic_DNA"/>
</dbReference>
<keyword evidence="2" id="KW-1133">Transmembrane helix</keyword>
<proteinExistence type="predicted"/>
<dbReference type="AlphaFoldDB" id="A0A1F5FHS5"/>
<dbReference type="Proteomes" id="UP000176682">
    <property type="component" value="Unassembled WGS sequence"/>
</dbReference>
<keyword evidence="2" id="KW-0812">Transmembrane</keyword>
<feature type="compositionally biased region" description="Basic and acidic residues" evidence="1">
    <location>
        <begin position="8"/>
        <end position="17"/>
    </location>
</feature>
<accession>A0A1F5FHS5</accession>
<organism evidence="3 4">
    <name type="scientific">Candidatus Collierbacteria bacterium RIFOXYB1_FULL_49_13</name>
    <dbReference type="NCBI Taxonomy" id="1817728"/>
    <lineage>
        <taxon>Bacteria</taxon>
        <taxon>Candidatus Collieribacteriota</taxon>
    </lineage>
</organism>
<feature type="transmembrane region" description="Helical" evidence="2">
    <location>
        <begin position="51"/>
        <end position="69"/>
    </location>
</feature>
<evidence type="ECO:0000313" key="4">
    <source>
        <dbReference type="Proteomes" id="UP000176682"/>
    </source>
</evidence>
<sequence>MKRRTRREKVLATERRQRSGSTRAAAQMMKVADEDSAIMSFPYLKRDLTKTLALTMLALGVEAAIWLFLKK</sequence>